<gene>
    <name evidence="1" type="ORF">ACFSW8_07525</name>
</gene>
<comment type="caution">
    <text evidence="1">The sequence shown here is derived from an EMBL/GenBank/DDBJ whole genome shotgun (WGS) entry which is preliminary data.</text>
</comment>
<dbReference type="Pfam" id="PF03352">
    <property type="entry name" value="Adenine_glyco"/>
    <property type="match status" value="1"/>
</dbReference>
<dbReference type="NCBIfam" id="TIGR00624">
    <property type="entry name" value="tag"/>
    <property type="match status" value="1"/>
</dbReference>
<accession>A0ABW4Z9S2</accession>
<keyword evidence="2" id="KW-1185">Reference proteome</keyword>
<dbReference type="SUPFAM" id="SSF48150">
    <property type="entry name" value="DNA-glycosylase"/>
    <property type="match status" value="1"/>
</dbReference>
<dbReference type="PANTHER" id="PTHR30037:SF4">
    <property type="entry name" value="DNA-3-METHYLADENINE GLYCOSYLASE I"/>
    <property type="match status" value="1"/>
</dbReference>
<evidence type="ECO:0000313" key="1">
    <source>
        <dbReference type="EMBL" id="MFD2158741.1"/>
    </source>
</evidence>
<protein>
    <submittedName>
        <fullName evidence="1">DNA-3-methyladenine glycosylase I</fullName>
    </submittedName>
</protein>
<dbReference type="InterPro" id="IPR052891">
    <property type="entry name" value="DNA-3mA_glycosylase"/>
</dbReference>
<dbReference type="EMBL" id="JBHUJB010000033">
    <property type="protein sequence ID" value="MFD2158741.1"/>
    <property type="molecule type" value="Genomic_DNA"/>
</dbReference>
<dbReference type="PANTHER" id="PTHR30037">
    <property type="entry name" value="DNA-3-METHYLADENINE GLYCOSYLASE 1"/>
    <property type="match status" value="1"/>
</dbReference>
<organism evidence="1 2">
    <name type="scientific">Rubritalea tangerina</name>
    <dbReference type="NCBI Taxonomy" id="430798"/>
    <lineage>
        <taxon>Bacteria</taxon>
        <taxon>Pseudomonadati</taxon>
        <taxon>Verrucomicrobiota</taxon>
        <taxon>Verrucomicrobiia</taxon>
        <taxon>Verrucomicrobiales</taxon>
        <taxon>Rubritaleaceae</taxon>
        <taxon>Rubritalea</taxon>
    </lineage>
</organism>
<dbReference type="InterPro" id="IPR004597">
    <property type="entry name" value="Tag"/>
</dbReference>
<dbReference type="Proteomes" id="UP001597389">
    <property type="component" value="Unassembled WGS sequence"/>
</dbReference>
<name>A0ABW4Z9S2_9BACT</name>
<proteinExistence type="predicted"/>
<reference evidence="2" key="1">
    <citation type="journal article" date="2019" name="Int. J. Syst. Evol. Microbiol.">
        <title>The Global Catalogue of Microorganisms (GCM) 10K type strain sequencing project: providing services to taxonomists for standard genome sequencing and annotation.</title>
        <authorList>
            <consortium name="The Broad Institute Genomics Platform"/>
            <consortium name="The Broad Institute Genome Sequencing Center for Infectious Disease"/>
            <person name="Wu L."/>
            <person name="Ma J."/>
        </authorList>
    </citation>
    <scope>NUCLEOTIDE SEQUENCE [LARGE SCALE GENOMIC DNA]</scope>
    <source>
        <strain evidence="2">CCUG 57942</strain>
    </source>
</reference>
<sequence length="186" mass="21498">MKTRCAWCSDDPIYVDYHDTEWGAPLHDDQRLFEMLILEGAQAGLSWITVLKKRPAYRKLFHHFEITKVAAMTDQQLETILLDPSIIRNRLKVLSARRNARAAIQLIDEVGSLNHYFWSWVNHTPIINHWKNLSEVPASTPLAESISKDLKKRGFNFVGPTIIYAYMQSIGMIDDHTTDCFIRNPT</sequence>
<dbReference type="InterPro" id="IPR011257">
    <property type="entry name" value="DNA_glycosylase"/>
</dbReference>
<evidence type="ECO:0000313" key="2">
    <source>
        <dbReference type="Proteomes" id="UP001597389"/>
    </source>
</evidence>
<dbReference type="InterPro" id="IPR005019">
    <property type="entry name" value="Adenine_glyco"/>
</dbReference>
<dbReference type="Gene3D" id="1.10.340.30">
    <property type="entry name" value="Hypothetical protein, domain 2"/>
    <property type="match status" value="1"/>
</dbReference>
<dbReference type="RefSeq" id="WP_377088156.1">
    <property type="nucleotide sequence ID" value="NZ_JBHSJL010000014.1"/>
</dbReference>